<evidence type="ECO:0000313" key="3">
    <source>
        <dbReference type="EMBL" id="AMP07511.1"/>
    </source>
</evidence>
<dbReference type="OrthoDB" id="9794834at2"/>
<dbReference type="InterPro" id="IPR052345">
    <property type="entry name" value="Rad_response_metalloprotease"/>
</dbReference>
<sequence length="371" mass="41094">MDATAIRFRLHALRERKKMTQGELATALGFKDRQTLSQIELGERKLGFEEMVRAAEIFGVGIDFFTDPFELAGEGKFSWRQTNADPEALDEFEHQAGRWIAAFRHLGKLRGDSIHSSLRRVALTTKSTFEDAAAEGEAIGATLDLGDIPSARLGEAVQDRLDTLVLYIDTVRGVSGAACQLDQLNAILINRREPLARRSYDLAHELFHLLTWQTMPPKRIESNSLPAEKDEKRVEQLADNFAAGLLMPTRTIKTLVANSSPPQGLALAGWIRSSATKLGVSGPALKWRLLNMGVIKLSQLDSLPDEVLRSSTEETNNHLPARYSKRFVSAISWGIDEGHVSARRVAQLLAISVDDLKDLFAEHGLSTPFDL</sequence>
<dbReference type="Proteomes" id="UP000074561">
    <property type="component" value="Chromosome"/>
</dbReference>
<dbReference type="InterPro" id="IPR001387">
    <property type="entry name" value="Cro/C1-type_HTH"/>
</dbReference>
<dbReference type="AlphaFoldDB" id="A0A127QBX8"/>
<organism evidence="3 4">
    <name type="scientific">Collimonas pratensis</name>
    <dbReference type="NCBI Taxonomy" id="279113"/>
    <lineage>
        <taxon>Bacteria</taxon>
        <taxon>Pseudomonadati</taxon>
        <taxon>Pseudomonadota</taxon>
        <taxon>Betaproteobacteria</taxon>
        <taxon>Burkholderiales</taxon>
        <taxon>Oxalobacteraceae</taxon>
        <taxon>Collimonas</taxon>
    </lineage>
</organism>
<dbReference type="STRING" id="279113.CPter91_5224"/>
<dbReference type="SMART" id="SM00530">
    <property type="entry name" value="HTH_XRE"/>
    <property type="match status" value="1"/>
</dbReference>
<evidence type="ECO:0000313" key="4">
    <source>
        <dbReference type="Proteomes" id="UP000074561"/>
    </source>
</evidence>
<evidence type="ECO:0000256" key="1">
    <source>
        <dbReference type="ARBA" id="ARBA00007227"/>
    </source>
</evidence>
<name>A0A127QBX8_9BURK</name>
<dbReference type="InterPro" id="IPR010982">
    <property type="entry name" value="Lambda_DNA-bd_dom_sf"/>
</dbReference>
<dbReference type="PATRIC" id="fig|279113.9.peg.5177"/>
<dbReference type="InterPro" id="IPR010359">
    <property type="entry name" value="IrrE_HExxH"/>
</dbReference>
<gene>
    <name evidence="3" type="ORF">CPter91_5224</name>
</gene>
<dbReference type="Pfam" id="PF06114">
    <property type="entry name" value="Peptidase_M78"/>
    <property type="match status" value="1"/>
</dbReference>
<dbReference type="Gene3D" id="1.10.10.2910">
    <property type="match status" value="1"/>
</dbReference>
<feature type="domain" description="HTH cro/C1-type" evidence="2">
    <location>
        <begin position="10"/>
        <end position="65"/>
    </location>
</feature>
<dbReference type="KEGG" id="cpra:CPter91_5224"/>
<accession>A0A127QBX8</accession>
<dbReference type="Pfam" id="PF01381">
    <property type="entry name" value="HTH_3"/>
    <property type="match status" value="1"/>
</dbReference>
<dbReference type="PANTHER" id="PTHR43236:SF1">
    <property type="entry name" value="BLL7220 PROTEIN"/>
    <property type="match status" value="1"/>
</dbReference>
<dbReference type="EMBL" id="CP013234">
    <property type="protein sequence ID" value="AMP07511.1"/>
    <property type="molecule type" value="Genomic_DNA"/>
</dbReference>
<proteinExistence type="inferred from homology"/>
<dbReference type="PANTHER" id="PTHR43236">
    <property type="entry name" value="ANTITOXIN HIGA1"/>
    <property type="match status" value="1"/>
</dbReference>
<dbReference type="Gene3D" id="1.10.260.40">
    <property type="entry name" value="lambda repressor-like DNA-binding domains"/>
    <property type="match status" value="1"/>
</dbReference>
<comment type="similarity">
    <text evidence="1">Belongs to the short-chain fatty acyl-CoA assimilation regulator (ScfR) family.</text>
</comment>
<dbReference type="SUPFAM" id="SSF47413">
    <property type="entry name" value="lambda repressor-like DNA-binding domains"/>
    <property type="match status" value="1"/>
</dbReference>
<protein>
    <submittedName>
        <fullName evidence="3">Helix-turn-helix family protein</fullName>
    </submittedName>
</protein>
<dbReference type="GO" id="GO:0003677">
    <property type="term" value="F:DNA binding"/>
    <property type="evidence" value="ECO:0007669"/>
    <property type="project" value="InterPro"/>
</dbReference>
<reference evidence="3 4" key="1">
    <citation type="submission" date="2015-11" db="EMBL/GenBank/DDBJ databases">
        <title>Exploring the genomic traits of fungus-feeding bacterial genus Collimonas.</title>
        <authorList>
            <person name="Song C."/>
            <person name="Schmidt R."/>
            <person name="de Jager V."/>
            <person name="Krzyzanowska D."/>
            <person name="Jongedijk E."/>
            <person name="Cankar K."/>
            <person name="Beekwilder J."/>
            <person name="van Veen A."/>
            <person name="de Boer W."/>
            <person name="van Veen J.A."/>
            <person name="Garbeva P."/>
        </authorList>
    </citation>
    <scope>NUCLEOTIDE SEQUENCE [LARGE SCALE GENOMIC DNA]</scope>
    <source>
        <strain evidence="3 4">Ter91</strain>
    </source>
</reference>
<dbReference type="RefSeq" id="WP_082793206.1">
    <property type="nucleotide sequence ID" value="NZ_CP013234.1"/>
</dbReference>
<evidence type="ECO:0000259" key="2">
    <source>
        <dbReference type="PROSITE" id="PS50943"/>
    </source>
</evidence>
<dbReference type="CDD" id="cd00093">
    <property type="entry name" value="HTH_XRE"/>
    <property type="match status" value="1"/>
</dbReference>
<dbReference type="PROSITE" id="PS50943">
    <property type="entry name" value="HTH_CROC1"/>
    <property type="match status" value="1"/>
</dbReference>